<dbReference type="Gene3D" id="3.10.110.10">
    <property type="entry name" value="Ubiquitin Conjugating Enzyme"/>
    <property type="match status" value="1"/>
</dbReference>
<evidence type="ECO:0000259" key="12">
    <source>
        <dbReference type="PROSITE" id="PS50011"/>
    </source>
</evidence>
<feature type="region of interest" description="Disordered" evidence="11">
    <location>
        <begin position="615"/>
        <end position="636"/>
    </location>
</feature>
<keyword evidence="15" id="KW-1185">Reference proteome</keyword>
<feature type="region of interest" description="Disordered" evidence="11">
    <location>
        <begin position="486"/>
        <end position="507"/>
    </location>
</feature>
<dbReference type="PANTHER" id="PTHR11042:SF136">
    <property type="entry name" value="EIF-2-ALPHA KINASE GCN2"/>
    <property type="match status" value="1"/>
</dbReference>
<dbReference type="InterPro" id="IPR008271">
    <property type="entry name" value="Ser/Thr_kinase_AS"/>
</dbReference>
<dbReference type="PANTHER" id="PTHR11042">
    <property type="entry name" value="EUKARYOTIC TRANSLATION INITIATION FACTOR 2-ALPHA KINASE EIF2-ALPHA KINASE -RELATED"/>
    <property type="match status" value="1"/>
</dbReference>
<dbReference type="EMBL" id="JAHIBW010000025">
    <property type="protein sequence ID" value="KAG7297750.1"/>
    <property type="molecule type" value="Genomic_DNA"/>
</dbReference>
<dbReference type="Pfam" id="PF05773">
    <property type="entry name" value="RWD"/>
    <property type="match status" value="1"/>
</dbReference>
<keyword evidence="5" id="KW-0418">Kinase</keyword>
<evidence type="ECO:0000256" key="8">
    <source>
        <dbReference type="ARBA" id="ARBA00047899"/>
    </source>
</evidence>
<comment type="catalytic activity">
    <reaction evidence="9">
        <text>L-seryl-[protein] + ATP = O-phospho-L-seryl-[protein] + ADP + H(+)</text>
        <dbReference type="Rhea" id="RHEA:17989"/>
        <dbReference type="Rhea" id="RHEA-COMP:9863"/>
        <dbReference type="Rhea" id="RHEA-COMP:11604"/>
        <dbReference type="ChEBI" id="CHEBI:15378"/>
        <dbReference type="ChEBI" id="CHEBI:29999"/>
        <dbReference type="ChEBI" id="CHEBI:30616"/>
        <dbReference type="ChEBI" id="CHEBI:83421"/>
        <dbReference type="ChEBI" id="CHEBI:456216"/>
        <dbReference type="EC" id="2.7.11.1"/>
    </reaction>
</comment>
<dbReference type="EC" id="2.7.11.1" evidence="1"/>
<proteinExistence type="inferred from homology"/>
<feature type="domain" description="Protein kinase" evidence="12">
    <location>
        <begin position="533"/>
        <end position="932"/>
    </location>
</feature>
<evidence type="ECO:0000256" key="9">
    <source>
        <dbReference type="ARBA" id="ARBA00048679"/>
    </source>
</evidence>
<comment type="catalytic activity">
    <reaction evidence="8">
        <text>L-threonyl-[protein] + ATP = O-phospho-L-threonyl-[protein] + ADP + H(+)</text>
        <dbReference type="Rhea" id="RHEA:46608"/>
        <dbReference type="Rhea" id="RHEA-COMP:11060"/>
        <dbReference type="Rhea" id="RHEA-COMP:11605"/>
        <dbReference type="ChEBI" id="CHEBI:15378"/>
        <dbReference type="ChEBI" id="CHEBI:30013"/>
        <dbReference type="ChEBI" id="CHEBI:30616"/>
        <dbReference type="ChEBI" id="CHEBI:61977"/>
        <dbReference type="ChEBI" id="CHEBI:456216"/>
        <dbReference type="EC" id="2.7.11.1"/>
    </reaction>
</comment>
<evidence type="ECO:0000256" key="1">
    <source>
        <dbReference type="ARBA" id="ARBA00012513"/>
    </source>
</evidence>
<evidence type="ECO:0000313" key="14">
    <source>
        <dbReference type="EMBL" id="KAG7297750.1"/>
    </source>
</evidence>
<dbReference type="SMART" id="SM00591">
    <property type="entry name" value="RWD"/>
    <property type="match status" value="1"/>
</dbReference>
<dbReference type="InterPro" id="IPR008266">
    <property type="entry name" value="Tyr_kinase_AS"/>
</dbReference>
<protein>
    <recommendedName>
        <fullName evidence="1">non-specific serine/threonine protein kinase</fullName>
        <ecNumber evidence="1">2.7.11.1</ecNumber>
    </recommendedName>
</protein>
<dbReference type="Gene3D" id="3.30.200.20">
    <property type="entry name" value="Phosphorylase Kinase, domain 1"/>
    <property type="match status" value="1"/>
</dbReference>
<evidence type="ECO:0000256" key="2">
    <source>
        <dbReference type="ARBA" id="ARBA00022527"/>
    </source>
</evidence>
<keyword evidence="6 10" id="KW-0067">ATP-binding</keyword>
<organism evidence="14 15">
    <name type="scientific">Plutella xylostella</name>
    <name type="common">Diamondback moth</name>
    <name type="synonym">Plutella maculipennis</name>
    <dbReference type="NCBI Taxonomy" id="51655"/>
    <lineage>
        <taxon>Eukaryota</taxon>
        <taxon>Metazoa</taxon>
        <taxon>Ecdysozoa</taxon>
        <taxon>Arthropoda</taxon>
        <taxon>Hexapoda</taxon>
        <taxon>Insecta</taxon>
        <taxon>Pterygota</taxon>
        <taxon>Neoptera</taxon>
        <taxon>Endopterygota</taxon>
        <taxon>Lepidoptera</taxon>
        <taxon>Glossata</taxon>
        <taxon>Ditrysia</taxon>
        <taxon>Yponomeutoidea</taxon>
        <taxon>Plutellidae</taxon>
        <taxon>Plutella</taxon>
    </lineage>
</organism>
<dbReference type="SUPFAM" id="SSF54495">
    <property type="entry name" value="UBC-like"/>
    <property type="match status" value="1"/>
</dbReference>
<comment type="similarity">
    <text evidence="7">Belongs to the protein kinase superfamily. Ser/Thr protein kinase family. GCN2 subfamily.</text>
</comment>
<evidence type="ECO:0000256" key="3">
    <source>
        <dbReference type="ARBA" id="ARBA00022679"/>
    </source>
</evidence>
<evidence type="ECO:0000313" key="15">
    <source>
        <dbReference type="Proteomes" id="UP000823941"/>
    </source>
</evidence>
<dbReference type="InterPro" id="IPR050339">
    <property type="entry name" value="CC_SR_Kinase"/>
</dbReference>
<evidence type="ECO:0000256" key="7">
    <source>
        <dbReference type="ARBA" id="ARBA00037982"/>
    </source>
</evidence>
<evidence type="ECO:0000256" key="5">
    <source>
        <dbReference type="ARBA" id="ARBA00022777"/>
    </source>
</evidence>
<feature type="compositionally biased region" description="Acidic residues" evidence="11">
    <location>
        <begin position="664"/>
        <end position="681"/>
    </location>
</feature>
<feature type="binding site" evidence="10">
    <location>
        <position position="562"/>
    </location>
    <ligand>
        <name>ATP</name>
        <dbReference type="ChEBI" id="CHEBI:30616"/>
    </ligand>
</feature>
<dbReference type="InterPro" id="IPR020635">
    <property type="entry name" value="Tyr_kinase_cat_dom"/>
</dbReference>
<evidence type="ECO:0000256" key="4">
    <source>
        <dbReference type="ARBA" id="ARBA00022741"/>
    </source>
</evidence>
<dbReference type="PIRSF" id="PIRSF000660">
    <property type="entry name" value="Ser/Thr_PK_GCN2"/>
    <property type="match status" value="1"/>
</dbReference>
<name>A0ABQ7PZ32_PLUXY</name>
<dbReference type="PROSITE" id="PS00107">
    <property type="entry name" value="PROTEIN_KINASE_ATP"/>
    <property type="match status" value="1"/>
</dbReference>
<dbReference type="Gene3D" id="1.10.510.10">
    <property type="entry name" value="Transferase(Phosphotransferase) domain 1"/>
    <property type="match status" value="2"/>
</dbReference>
<sequence>MSEETLQERQDNEIEALKAIFCDDLVDNRQAIAWKVWRPLDLMLTLHPLHSSSVAGSHCSVTLHIKCCENYPNKPPSLSLHKIQGLSNENGAKLLTELEELAMKSCGEVMIFELAQHVQNFLHAFNKPTLSFYDEMLERRNEMERLKLHDQQVKENEERQKMKDEIQKRQEILKGAGRQRLHRTSVSQPEAEGQGDAPELIYYADNAMSPAKKAPKNRAANIACTCSTKGIQILRVTQKNNKKIHVGKCLGHSTNGATTYLAIDADTGDFVVTRKWSLNPATDFQTRNRQMNLIEQDLKAMSRIKHPPLIPYIAMEIQQEVIKRTSVQCVYIFRDFVLGTSLKDLRTKLKAFGDSDGFEAVRLLRHVGIGVLSALSELHSVGVLHRDVRSENVFLNDSGAVKLVGAALDVRLAEILEGENFCERQTKTQDIFSAAQLLLSIVSTHEPTHEVPSQLPVAARDFFSRCLTEDEQLQWSAEQLLNHGFLKDAPAPPPSGKQHDDGYSGSEDEDKLLVQSFVQSLPSSGHSRLSAEFEVLKWLGKGAFGDVLKVKNKLDGGFYAIKRIKLNPENVQLNKKITREVKLLSRLNHENVVRYYNAWIETMSAVLDDTTETVSTDPSVVKEQKNQPKKPCPNSMEADLAKLAPGVKLEWSISEAPITKPDAESDSEEDDNDDDDDDEDEGWFKRLPVTTNLDETSSSIEFEVDTDNQSQTLPSEELPSDPRPPTEHIQQVLYIQMEFCEKNTLRHAIDNGLFMENYRVWKLFREIVEGLAHVHQKGMIHRDLKPVNIFLDSNDHVKIGDFGLATKAFTSLPVVEDKEKPQEEFGGSLTGQIGTALYVAPELLQAGNKVIYNQKVDLYSLGIILFEMCHAPLDTGMERMMVLTELRTREILMSERVERAIDPKALTVIRWLLNHDPSLRPTCAELLSSDTVPRTVASEALSPLLSHALSARGSRPYTRLITECLQQTMPPSVDYTYHTGLRTRPDLALNQIKDTVIQVFKSHGATEFSPPLLMPRARAWDQCPNAVKVMTAFGTVCHLPHDLRLPFARHVAYTEAKSLRRYTVGLVFREKHVDGFHPREIAECAFDIVTPRTGTLWSDAELLLVANKAASAVNLKVSVTLNHTEMLKTLLLCCGVSTDRHRDLYPILVDVRLVANKAASAVNLKVSVTLNHTEMLKTLLLCCGVSTDRHRDLYPILVDVRLGRITNLQLQTHLTSLCITNRDIANLLRMMEAEVPVSEVRELVAPLAKKAEWSKALARAVEDLESVADNAKALGLECAVTVAPCLAYNATQHSGVFWQMCAVSVEQRTSSKHRSADIIAAGGRYDVLIDEFCVVSRSVQSASTRQASGAAGCSMSLQRMAAVRAGAAGIVQNPSICVCVWGTVGNSRDGHRAARRAQLARDLWAAGHAVCTLECKSATEAHELSGASIVLLDEDNYFCAICWDDNRVREHRLPYIEVLDFVKQKLGSDSVKSPEGNFGRTISWSDESRDRDKSSPNISVTFITSSEKMTRNSRRLCENQINTQITSSLLRLGVTQLSRSRVCVLALACEAACVRSLAANLDLPSHSRELLGAASSTINSFPRRRKIIEETIEELITITSTQNNQSRASEEVVLYALYSIPDAVCRLLV</sequence>
<dbReference type="CDD" id="cd23823">
    <property type="entry name" value="RWD_GCN2"/>
    <property type="match status" value="1"/>
</dbReference>
<keyword evidence="4 10" id="KW-0547">Nucleotide-binding</keyword>
<dbReference type="SUPFAM" id="SSF55681">
    <property type="entry name" value="Class II aaRS and biotin synthetases"/>
    <property type="match status" value="1"/>
</dbReference>
<dbReference type="SMART" id="SM00219">
    <property type="entry name" value="TyrKc"/>
    <property type="match status" value="1"/>
</dbReference>
<keyword evidence="2" id="KW-0723">Serine/threonine-protein kinase</keyword>
<dbReference type="Proteomes" id="UP000823941">
    <property type="component" value="Chromosome 25"/>
</dbReference>
<dbReference type="PROSITE" id="PS00109">
    <property type="entry name" value="PROTEIN_KINASE_TYR"/>
    <property type="match status" value="1"/>
</dbReference>
<feature type="region of interest" description="Disordered" evidence="11">
    <location>
        <begin position="653"/>
        <end position="726"/>
    </location>
</feature>
<evidence type="ECO:0000259" key="13">
    <source>
        <dbReference type="PROSITE" id="PS50908"/>
    </source>
</evidence>
<dbReference type="PROSITE" id="PS00108">
    <property type="entry name" value="PROTEIN_KINASE_ST"/>
    <property type="match status" value="1"/>
</dbReference>
<feature type="region of interest" description="Disordered" evidence="11">
    <location>
        <begin position="172"/>
        <end position="195"/>
    </location>
</feature>
<feature type="compositionally biased region" description="Polar residues" evidence="11">
    <location>
        <begin position="689"/>
        <end position="700"/>
    </location>
</feature>
<dbReference type="InterPro" id="IPR016255">
    <property type="entry name" value="Gcn2"/>
</dbReference>
<dbReference type="InterPro" id="IPR011009">
    <property type="entry name" value="Kinase-like_dom_sf"/>
</dbReference>
<dbReference type="Pfam" id="PF00069">
    <property type="entry name" value="Pkinase"/>
    <property type="match status" value="3"/>
</dbReference>
<dbReference type="InterPro" id="IPR006575">
    <property type="entry name" value="RWD_dom"/>
</dbReference>
<evidence type="ECO:0000256" key="6">
    <source>
        <dbReference type="ARBA" id="ARBA00022840"/>
    </source>
</evidence>
<feature type="domain" description="RWD" evidence="13">
    <location>
        <begin position="12"/>
        <end position="125"/>
    </location>
</feature>
<feature type="domain" description="Protein kinase" evidence="12">
    <location>
        <begin position="244"/>
        <end position="486"/>
    </location>
</feature>
<dbReference type="Pfam" id="PF13393">
    <property type="entry name" value="tRNA-synt_His"/>
    <property type="match status" value="1"/>
</dbReference>
<dbReference type="PROSITE" id="PS50908">
    <property type="entry name" value="RWD"/>
    <property type="match status" value="1"/>
</dbReference>
<keyword evidence="3" id="KW-0808">Transferase</keyword>
<dbReference type="InterPro" id="IPR017441">
    <property type="entry name" value="Protein_kinase_ATP_BS"/>
</dbReference>
<comment type="caution">
    <text evidence="14">The sequence shown here is derived from an EMBL/GenBank/DDBJ whole genome shotgun (WGS) entry which is preliminary data.</text>
</comment>
<evidence type="ECO:0000256" key="11">
    <source>
        <dbReference type="SAM" id="MobiDB-lite"/>
    </source>
</evidence>
<dbReference type="SUPFAM" id="SSF56112">
    <property type="entry name" value="Protein kinase-like (PK-like)"/>
    <property type="match status" value="2"/>
</dbReference>
<dbReference type="InterPro" id="IPR041715">
    <property type="entry name" value="HisRS-like_core"/>
</dbReference>
<dbReference type="InterPro" id="IPR016135">
    <property type="entry name" value="UBQ-conjugating_enzyme/RWD"/>
</dbReference>
<dbReference type="PROSITE" id="PS50011">
    <property type="entry name" value="PROTEIN_KINASE_DOM"/>
    <property type="match status" value="2"/>
</dbReference>
<dbReference type="Gene3D" id="3.30.930.10">
    <property type="entry name" value="Bira Bifunctional Protein, Domain 2"/>
    <property type="match status" value="2"/>
</dbReference>
<gene>
    <name evidence="14" type="ORF">JYU34_018470</name>
</gene>
<reference evidence="14 15" key="1">
    <citation type="submission" date="2021-06" db="EMBL/GenBank/DDBJ databases">
        <title>A haploid diamondback moth (Plutella xylostella L.) genome assembly resolves 31 chromosomes and identifies a diamide resistance mutation.</title>
        <authorList>
            <person name="Ward C.M."/>
            <person name="Perry K.D."/>
            <person name="Baker G."/>
            <person name="Powis K."/>
            <person name="Heckel D.G."/>
            <person name="Baxter S.W."/>
        </authorList>
    </citation>
    <scope>NUCLEOTIDE SEQUENCE [LARGE SCALE GENOMIC DNA]</scope>
    <source>
        <strain evidence="14 15">LV</strain>
        <tissue evidence="14">Single pupa</tissue>
    </source>
</reference>
<dbReference type="InterPro" id="IPR000719">
    <property type="entry name" value="Prot_kinase_dom"/>
</dbReference>
<dbReference type="InterPro" id="IPR045864">
    <property type="entry name" value="aa-tRNA-synth_II/BPL/LPL"/>
</dbReference>
<dbReference type="CDD" id="cd14046">
    <property type="entry name" value="STKc_EIF2AK4_GCN2_rpt2"/>
    <property type="match status" value="1"/>
</dbReference>
<dbReference type="SMART" id="SM00220">
    <property type="entry name" value="S_TKc"/>
    <property type="match status" value="1"/>
</dbReference>
<evidence type="ECO:0000256" key="10">
    <source>
        <dbReference type="PROSITE-ProRule" id="PRU10141"/>
    </source>
</evidence>
<accession>A0ABQ7PZ32</accession>